<proteinExistence type="predicted"/>
<gene>
    <name evidence="2" type="ORF">SAMN04488026_106628</name>
</gene>
<keyword evidence="1" id="KW-0175">Coiled coil</keyword>
<organism evidence="2 3">
    <name type="scientific">Aliiruegeria lutimaris</name>
    <dbReference type="NCBI Taxonomy" id="571298"/>
    <lineage>
        <taxon>Bacteria</taxon>
        <taxon>Pseudomonadati</taxon>
        <taxon>Pseudomonadota</taxon>
        <taxon>Alphaproteobacteria</taxon>
        <taxon>Rhodobacterales</taxon>
        <taxon>Roseobacteraceae</taxon>
        <taxon>Aliiruegeria</taxon>
    </lineage>
</organism>
<evidence type="ECO:0000256" key="1">
    <source>
        <dbReference type="SAM" id="Coils"/>
    </source>
</evidence>
<dbReference type="Pfam" id="PF04102">
    <property type="entry name" value="SlyX"/>
    <property type="match status" value="1"/>
</dbReference>
<dbReference type="OrthoDB" id="285836at2"/>
<protein>
    <submittedName>
        <fullName evidence="2">SlyX protein</fullName>
    </submittedName>
</protein>
<dbReference type="Proteomes" id="UP000199382">
    <property type="component" value="Unassembled WGS sequence"/>
</dbReference>
<sequence>MAEQKIEEELAHLRRTTEELSEIVARQADEIDLLNRRVQMLLMRAAEQESEGTGGVVLADERPPHY</sequence>
<accession>A0A1G9H3C0</accession>
<reference evidence="2 3" key="1">
    <citation type="submission" date="2016-10" db="EMBL/GenBank/DDBJ databases">
        <authorList>
            <person name="de Groot N.N."/>
        </authorList>
    </citation>
    <scope>NUCLEOTIDE SEQUENCE [LARGE SCALE GENOMIC DNA]</scope>
    <source>
        <strain evidence="2 3">DSM 25294</strain>
    </source>
</reference>
<evidence type="ECO:0000313" key="3">
    <source>
        <dbReference type="Proteomes" id="UP000199382"/>
    </source>
</evidence>
<dbReference type="AlphaFoldDB" id="A0A1G9H3C0"/>
<feature type="coiled-coil region" evidence="1">
    <location>
        <begin position="3"/>
        <end position="51"/>
    </location>
</feature>
<evidence type="ECO:0000313" key="2">
    <source>
        <dbReference type="EMBL" id="SDL07448.1"/>
    </source>
</evidence>
<dbReference type="RefSeq" id="WP_093162426.1">
    <property type="nucleotide sequence ID" value="NZ_FNEK01000066.1"/>
</dbReference>
<dbReference type="InterPro" id="IPR007236">
    <property type="entry name" value="SlyX"/>
</dbReference>
<keyword evidence="3" id="KW-1185">Reference proteome</keyword>
<dbReference type="STRING" id="571298.SAMN04488026_106628"/>
<dbReference type="EMBL" id="FNEK01000066">
    <property type="protein sequence ID" value="SDL07448.1"/>
    <property type="molecule type" value="Genomic_DNA"/>
</dbReference>
<name>A0A1G9H3C0_9RHOB</name>